<dbReference type="Gene3D" id="3.40.50.720">
    <property type="entry name" value="NAD(P)-binding Rossmann-like Domain"/>
    <property type="match status" value="1"/>
</dbReference>
<dbReference type="PANTHER" id="PTHR43377:SF1">
    <property type="entry name" value="BILIVERDIN REDUCTASE A"/>
    <property type="match status" value="1"/>
</dbReference>
<feature type="transmembrane region" description="Helical" evidence="1">
    <location>
        <begin position="6"/>
        <end position="22"/>
    </location>
</feature>
<name>A0A368DTL3_9PROT</name>
<dbReference type="SUPFAM" id="SSF51735">
    <property type="entry name" value="NAD(P)-binding Rossmann-fold domains"/>
    <property type="match status" value="1"/>
</dbReference>
<feature type="domain" description="GFO/IDH/MocA-like oxidoreductase" evidence="3">
    <location>
        <begin position="155"/>
        <end position="269"/>
    </location>
</feature>
<dbReference type="Gene3D" id="3.30.360.10">
    <property type="entry name" value="Dihydrodipicolinate Reductase, domain 2"/>
    <property type="match status" value="1"/>
</dbReference>
<proteinExistence type="predicted"/>
<dbReference type="EMBL" id="QOQD01000001">
    <property type="protein sequence ID" value="RCL74656.1"/>
    <property type="molecule type" value="Genomic_DNA"/>
</dbReference>
<reference evidence="4 5" key="1">
    <citation type="journal article" date="2018" name="Microbiome">
        <title>Fine metagenomic profile of the Mediterranean stratified and mixed water columns revealed by assembly and recruitment.</title>
        <authorList>
            <person name="Haro-Moreno J.M."/>
            <person name="Lopez-Perez M."/>
            <person name="De La Torre J.R."/>
            <person name="Picazo A."/>
            <person name="Camacho A."/>
            <person name="Rodriguez-Valera F."/>
        </authorList>
    </citation>
    <scope>NUCLEOTIDE SEQUENCE [LARGE SCALE GENOMIC DNA]</scope>
    <source>
        <strain evidence="4">MED-G57</strain>
    </source>
</reference>
<keyword evidence="1" id="KW-0472">Membrane</keyword>
<organism evidence="4 5">
    <name type="scientific">PS1 clade bacterium</name>
    <dbReference type="NCBI Taxonomy" id="2175152"/>
    <lineage>
        <taxon>Bacteria</taxon>
        <taxon>Pseudomonadati</taxon>
        <taxon>Pseudomonadota</taxon>
        <taxon>Alphaproteobacteria</taxon>
        <taxon>PS1 clade</taxon>
    </lineage>
</organism>
<evidence type="ECO:0000313" key="4">
    <source>
        <dbReference type="EMBL" id="RCL74656.1"/>
    </source>
</evidence>
<evidence type="ECO:0000259" key="2">
    <source>
        <dbReference type="Pfam" id="PF01408"/>
    </source>
</evidence>
<dbReference type="GO" id="GO:0000166">
    <property type="term" value="F:nucleotide binding"/>
    <property type="evidence" value="ECO:0007669"/>
    <property type="project" value="InterPro"/>
</dbReference>
<dbReference type="Pfam" id="PF22725">
    <property type="entry name" value="GFO_IDH_MocA_C3"/>
    <property type="match status" value="1"/>
</dbReference>
<dbReference type="InterPro" id="IPR055170">
    <property type="entry name" value="GFO_IDH_MocA-like_dom"/>
</dbReference>
<dbReference type="InterPro" id="IPR036291">
    <property type="entry name" value="NAD(P)-bd_dom_sf"/>
</dbReference>
<protein>
    <submittedName>
        <fullName evidence="4">Gfo/Idh/MocA family oxidoreductase</fullName>
    </submittedName>
</protein>
<evidence type="ECO:0000256" key="1">
    <source>
        <dbReference type="SAM" id="Phobius"/>
    </source>
</evidence>
<dbReference type="Proteomes" id="UP000253570">
    <property type="component" value="Unassembled WGS sequence"/>
</dbReference>
<dbReference type="SUPFAM" id="SSF55347">
    <property type="entry name" value="Glyceraldehyde-3-phosphate dehydrogenase-like, C-terminal domain"/>
    <property type="match status" value="1"/>
</dbReference>
<feature type="domain" description="Gfo/Idh/MocA-like oxidoreductase N-terminal" evidence="2">
    <location>
        <begin position="27"/>
        <end position="145"/>
    </location>
</feature>
<dbReference type="InterPro" id="IPR051450">
    <property type="entry name" value="Gfo/Idh/MocA_Oxidoreductases"/>
</dbReference>
<keyword evidence="1" id="KW-0812">Transmembrane</keyword>
<dbReference type="PANTHER" id="PTHR43377">
    <property type="entry name" value="BILIVERDIN REDUCTASE A"/>
    <property type="match status" value="1"/>
</dbReference>
<evidence type="ECO:0000259" key="3">
    <source>
        <dbReference type="Pfam" id="PF22725"/>
    </source>
</evidence>
<keyword evidence="1" id="KW-1133">Transmembrane helix</keyword>
<accession>A0A368DTL3</accession>
<dbReference type="AlphaFoldDB" id="A0A368DTL3"/>
<gene>
    <name evidence="4" type="ORF">DBW71_00485</name>
</gene>
<dbReference type="InterPro" id="IPR000683">
    <property type="entry name" value="Gfo/Idh/MocA-like_OxRdtase_N"/>
</dbReference>
<dbReference type="Pfam" id="PF01408">
    <property type="entry name" value="GFO_IDH_MocA"/>
    <property type="match status" value="1"/>
</dbReference>
<evidence type="ECO:0000313" key="5">
    <source>
        <dbReference type="Proteomes" id="UP000253570"/>
    </source>
</evidence>
<sequence>MNILSYYIILLLTIIFKLFIKLDKNMINAAILGLGWWGKHITETLSKSSLIQIKAACSRTKEKHTQFIEEHNLKYYKNYIDLLSDNEIDAIIICTPNSQHEEQALMAIDAKKQVFCEKPMTLKSKSANNMINAAKKSKLILGIGHERRFDPAMEMLKKTIEHKSFGKKMHIEANWSHDILAGLDSDNWRGTSDEAPAAGMTGTGVHMTDLFLSMFGSVEGLFAQSSSRVLKFETGDLCTVMMRFKSGATGQLSVLSKTPYYCRLTAFGDNIWSEVRDIKHPMFKGKTEFTLCRIGEEPEKTLYPAIDTIKSNLEEWSLAILNRGSYRFTDKEKIENIALLEAIDQSILDNKWIKL</sequence>
<comment type="caution">
    <text evidence="4">The sequence shown here is derived from an EMBL/GenBank/DDBJ whole genome shotgun (WGS) entry which is preliminary data.</text>
</comment>